<comment type="caution">
    <text evidence="1">The sequence shown here is derived from an EMBL/GenBank/DDBJ whole genome shotgun (WGS) entry which is preliminary data.</text>
</comment>
<dbReference type="OrthoDB" id="10022108at2759"/>
<sequence length="72" mass="8230">MIRVALDANVIGLRGEKMRKSRNQKVIIDCDTREKMVKVADRLNASNTGLLIDKNALNNFTLIEEHTVDQYQ</sequence>
<keyword evidence="2" id="KW-1185">Reference proteome</keyword>
<dbReference type="AlphaFoldDB" id="A0A8S3X0F4"/>
<proteinExistence type="predicted"/>
<evidence type="ECO:0000313" key="2">
    <source>
        <dbReference type="Proteomes" id="UP000691718"/>
    </source>
</evidence>
<dbReference type="Proteomes" id="UP000691718">
    <property type="component" value="Unassembled WGS sequence"/>
</dbReference>
<protein>
    <submittedName>
        <fullName evidence="1">(apollo) hypothetical protein</fullName>
    </submittedName>
</protein>
<accession>A0A8S3X0F4</accession>
<reference evidence="1" key="1">
    <citation type="submission" date="2021-04" db="EMBL/GenBank/DDBJ databases">
        <authorList>
            <person name="Tunstrom K."/>
        </authorList>
    </citation>
    <scope>NUCLEOTIDE SEQUENCE</scope>
</reference>
<name>A0A8S3X0F4_PARAO</name>
<evidence type="ECO:0000313" key="1">
    <source>
        <dbReference type="EMBL" id="CAG4994454.1"/>
    </source>
</evidence>
<dbReference type="EMBL" id="CAJQZP010000893">
    <property type="protein sequence ID" value="CAG4994454.1"/>
    <property type="molecule type" value="Genomic_DNA"/>
</dbReference>
<gene>
    <name evidence="1" type="ORF">PAPOLLO_LOCUS12630</name>
</gene>
<organism evidence="1 2">
    <name type="scientific">Parnassius apollo</name>
    <name type="common">Apollo butterfly</name>
    <name type="synonym">Papilio apollo</name>
    <dbReference type="NCBI Taxonomy" id="110799"/>
    <lineage>
        <taxon>Eukaryota</taxon>
        <taxon>Metazoa</taxon>
        <taxon>Ecdysozoa</taxon>
        <taxon>Arthropoda</taxon>
        <taxon>Hexapoda</taxon>
        <taxon>Insecta</taxon>
        <taxon>Pterygota</taxon>
        <taxon>Neoptera</taxon>
        <taxon>Endopterygota</taxon>
        <taxon>Lepidoptera</taxon>
        <taxon>Glossata</taxon>
        <taxon>Ditrysia</taxon>
        <taxon>Papilionoidea</taxon>
        <taxon>Papilionidae</taxon>
        <taxon>Parnassiinae</taxon>
        <taxon>Parnassini</taxon>
        <taxon>Parnassius</taxon>
        <taxon>Parnassius</taxon>
    </lineage>
</organism>